<sequence>MTSAGSDDTPQDPVDGKADDPVAGDPARGDDAVSTEDPTAVERYGTDSRLSPALIATLVAIPIMVIAGFIAFAALRPDAVNPVESYAADGSASADCTRLLEAVPQTFEGFGDKEVSGDRATWPAEGSGDDLTLRCGVTRPAELSPTSNLQEIHAAGQAGVQWFITDTVDGSGQAYVCVDHRPYVALWVPSNAGNGPITDISGLIDQTLERGPLDFG</sequence>
<dbReference type="EMBL" id="JAFFGU010000004">
    <property type="protein sequence ID" value="MBM7278371.1"/>
    <property type="molecule type" value="Genomic_DNA"/>
</dbReference>
<dbReference type="InterPro" id="IPR021903">
    <property type="entry name" value="DUF3515"/>
</dbReference>
<evidence type="ECO:0000313" key="4">
    <source>
        <dbReference type="Proteomes" id="UP001195196"/>
    </source>
</evidence>
<dbReference type="Pfam" id="PF12028">
    <property type="entry name" value="DUF3515"/>
    <property type="match status" value="1"/>
</dbReference>
<feature type="region of interest" description="Disordered" evidence="1">
    <location>
        <begin position="1"/>
        <end position="44"/>
    </location>
</feature>
<dbReference type="RefSeq" id="WP_143931777.1">
    <property type="nucleotide sequence ID" value="NZ_CP059694.1"/>
</dbReference>
<keyword evidence="2" id="KW-0472">Membrane</keyword>
<keyword evidence="2" id="KW-0812">Transmembrane</keyword>
<proteinExistence type="predicted"/>
<evidence type="ECO:0000313" key="3">
    <source>
        <dbReference type="EMBL" id="MBM7278371.1"/>
    </source>
</evidence>
<comment type="caution">
    <text evidence="3">The sequence shown here is derived from an EMBL/GenBank/DDBJ whole genome shotgun (WGS) entry which is preliminary data.</text>
</comment>
<accession>A0AAW4G5M9</accession>
<feature type="transmembrane region" description="Helical" evidence="2">
    <location>
        <begin position="53"/>
        <end position="75"/>
    </location>
</feature>
<gene>
    <name evidence="3" type="ORF">JTZ10_11415</name>
</gene>
<organism evidence="3 4">
    <name type="scientific">Gordonia rubripertincta</name>
    <name type="common">Rhodococcus corallinus</name>
    <dbReference type="NCBI Taxonomy" id="36822"/>
    <lineage>
        <taxon>Bacteria</taxon>
        <taxon>Bacillati</taxon>
        <taxon>Actinomycetota</taxon>
        <taxon>Actinomycetes</taxon>
        <taxon>Mycobacteriales</taxon>
        <taxon>Gordoniaceae</taxon>
        <taxon>Gordonia</taxon>
    </lineage>
</organism>
<dbReference type="AlphaFoldDB" id="A0AAW4G5M9"/>
<evidence type="ECO:0000256" key="1">
    <source>
        <dbReference type="SAM" id="MobiDB-lite"/>
    </source>
</evidence>
<dbReference type="Proteomes" id="UP001195196">
    <property type="component" value="Unassembled WGS sequence"/>
</dbReference>
<reference evidence="3" key="1">
    <citation type="submission" date="2021-02" db="EMBL/GenBank/DDBJ databases">
        <title>Taxonomy, biology and ecology of Rhodococcus bacteria occurring in California pistachio and other woody hosts as revealed by genome sequence analyses.</title>
        <authorList>
            <person name="Riely B."/>
            <person name="Gai Y."/>
        </authorList>
    </citation>
    <scope>NUCLEOTIDE SEQUENCE</scope>
    <source>
        <strain evidence="3">BP-295</strain>
    </source>
</reference>
<protein>
    <submittedName>
        <fullName evidence="3">DUF3515 domain-containing protein</fullName>
    </submittedName>
</protein>
<name>A0AAW4G5M9_GORRU</name>
<keyword evidence="2" id="KW-1133">Transmembrane helix</keyword>
<evidence type="ECO:0000256" key="2">
    <source>
        <dbReference type="SAM" id="Phobius"/>
    </source>
</evidence>